<protein>
    <submittedName>
        <fullName evidence="1">Uncharacterized protein</fullName>
    </submittedName>
</protein>
<accession>A0A1N7ITC0</accession>
<sequence>MPAFIVVFEILAECMTTMKILLYCVRTYLTVEEPDDSSFYGIRWKISAMDATKWFSFFR</sequence>
<dbReference type="STRING" id="570947.SAMN05421687_102172"/>
<dbReference type="EMBL" id="FTOC01000002">
    <property type="protein sequence ID" value="SIS40332.1"/>
    <property type="molecule type" value="Genomic_DNA"/>
</dbReference>
<reference evidence="2" key="1">
    <citation type="submission" date="2017-01" db="EMBL/GenBank/DDBJ databases">
        <authorList>
            <person name="Varghese N."/>
            <person name="Submissions S."/>
        </authorList>
    </citation>
    <scope>NUCLEOTIDE SEQUENCE [LARGE SCALE GENOMIC DNA]</scope>
    <source>
        <strain evidence="2">DSM 23127</strain>
    </source>
</reference>
<proteinExistence type="predicted"/>
<dbReference type="Proteomes" id="UP000187608">
    <property type="component" value="Unassembled WGS sequence"/>
</dbReference>
<dbReference type="AlphaFoldDB" id="A0A1N7ITC0"/>
<evidence type="ECO:0000313" key="1">
    <source>
        <dbReference type="EMBL" id="SIS40332.1"/>
    </source>
</evidence>
<evidence type="ECO:0000313" key="2">
    <source>
        <dbReference type="Proteomes" id="UP000187608"/>
    </source>
</evidence>
<name>A0A1N7ITC0_9BACI</name>
<organism evidence="1 2">
    <name type="scientific">Salimicrobium flavidum</name>
    <dbReference type="NCBI Taxonomy" id="570947"/>
    <lineage>
        <taxon>Bacteria</taxon>
        <taxon>Bacillati</taxon>
        <taxon>Bacillota</taxon>
        <taxon>Bacilli</taxon>
        <taxon>Bacillales</taxon>
        <taxon>Bacillaceae</taxon>
        <taxon>Salimicrobium</taxon>
    </lineage>
</organism>
<keyword evidence="2" id="KW-1185">Reference proteome</keyword>
<gene>
    <name evidence="1" type="ORF">SAMN05421687_102172</name>
</gene>